<keyword evidence="6" id="KW-0239">DNA-directed DNA polymerase</keyword>
<evidence type="ECO:0000256" key="4">
    <source>
        <dbReference type="ARBA" id="ARBA00022695"/>
    </source>
</evidence>
<dbReference type="Pfam" id="PF01336">
    <property type="entry name" value="tRNA_anti-codon"/>
    <property type="match status" value="1"/>
</dbReference>
<protein>
    <recommendedName>
        <fullName evidence="2">DNA-directed DNA polymerase</fullName>
        <ecNumber evidence="2">2.7.7.7</ecNumber>
    </recommendedName>
</protein>
<dbReference type="Pfam" id="PF17657">
    <property type="entry name" value="DNA_pol3_finger"/>
    <property type="match status" value="1"/>
</dbReference>
<keyword evidence="3 10" id="KW-0808">Transferase</keyword>
<feature type="region of interest" description="Disordered" evidence="8">
    <location>
        <begin position="919"/>
        <end position="952"/>
    </location>
</feature>
<proteinExistence type="predicted"/>
<dbReference type="CDD" id="cd04485">
    <property type="entry name" value="DnaE_OBF"/>
    <property type="match status" value="1"/>
</dbReference>
<accession>A0A3P3XLH9</accession>
<dbReference type="GO" id="GO:0008408">
    <property type="term" value="F:3'-5' exonuclease activity"/>
    <property type="evidence" value="ECO:0007669"/>
    <property type="project" value="InterPro"/>
</dbReference>
<evidence type="ECO:0000256" key="7">
    <source>
        <dbReference type="ARBA" id="ARBA00049244"/>
    </source>
</evidence>
<dbReference type="InterPro" id="IPR011708">
    <property type="entry name" value="DNA_pol3_alpha_NTPase_dom"/>
</dbReference>
<dbReference type="CDD" id="cd07431">
    <property type="entry name" value="PHP_PolIIIA"/>
    <property type="match status" value="1"/>
</dbReference>
<dbReference type="EMBL" id="FWDM01000029">
    <property type="protein sequence ID" value="SLM14624.1"/>
    <property type="molecule type" value="Genomic_DNA"/>
</dbReference>
<comment type="subcellular location">
    <subcellularLocation>
        <location evidence="1">Cytoplasm</location>
    </subcellularLocation>
</comment>
<sequence length="1107" mass="120287">MLTPLVTHSAYSLLWGVLTPQQLVEAAASAGWNALALTDCNGMYGLPVFLDACKERGLRPIVGVECTGGWGRVVTIARTKEGFSRLTRLLSARAAVLNEAGLPAYTRFVTLGRDNKQHSEALAKADTLLWCELAAIAAMSDPGLFLLSDSPIFLREVPCSPWLFALLSTAHASQWRALLKTGHKPVLSPEITFLEPGQREVQRLLAAIGLGVTVREVPGLMLAPEAAAFEYARAADNAGEIGLSLASDNSGSAAWFASAPLESRFCDLESSLAEAATANRCITEEALSEPFGDFVFPMWQAAGATDEVAGTCAPNDDAGAGISAPVALRRLAYEGAARRYGSLPPAVRERLEYELGIIEEKGFCDYFLVVNEIIKKAKRICGRGSAAASIVSYALGITDVDPIAHNLFFDRFLNPGRKDPPDIDVDFAWDERDSVLEETVRMFGAEHCARVANHNCFRFRGALRDTARAFGMPDEETSAMERRIEHNRDAALASADSVWKDIFLLAIRITGLPRNLGTHSGGIIIVPGNSADHVPVERTGSGILVTAWDKDGVEDAGLVKIDLLGNRSLAVVRDAIQNLHENGIELDLERWRPEEDADTIAMIARGDTMGVFYVESPAMRLLQKKTGVGDFAHLVIHSSIIRPAANRYIEEYIERLKGKAWKPLHPVLAELFSETYGIMCYQEDVSKVAVALAGFSSSDADAIRKVLTKKDRGHRLEMWKQRFYEGAAARGVAPDVIDAVWDMIMSFSGYSFVKAHSASYAMLSFQSAWLRAHYPAEFMAAVLSNHGGFYSTLAYASEARRMGLELLPPDVNESALRCKGKDGAIRWGLGMIAGLSESTLKALVEARGGDTTPRRSSIFRPFVSVEDFAARVPFSREEAEAFVGSGALDSIAKGMGRPAVLMALLKACTARARHAGPGLFEDPERISRGAHISSTSHTRISSEGSPSSSKTSERRIALSQMQWLGTTLSCHPLSLVPGALQMPRLQAVALDRHIGEYVRLAGWLITAKEVLTTHEEPMEFLTFEDETASFETVLFPAGYKQFRPALLEGGAFVVEGRVEESHGAITVTIAALRRLPAIPKLAETPRAPPPSGFGYASKFGYQAVSRN</sequence>
<dbReference type="GO" id="GO:0003676">
    <property type="term" value="F:nucleic acid binding"/>
    <property type="evidence" value="ECO:0007669"/>
    <property type="project" value="InterPro"/>
</dbReference>
<evidence type="ECO:0000256" key="6">
    <source>
        <dbReference type="ARBA" id="ARBA00022932"/>
    </source>
</evidence>
<dbReference type="InterPro" id="IPR004013">
    <property type="entry name" value="PHP_dom"/>
</dbReference>
<dbReference type="PANTHER" id="PTHR32294">
    <property type="entry name" value="DNA POLYMERASE III SUBUNIT ALPHA"/>
    <property type="match status" value="1"/>
</dbReference>
<dbReference type="SMART" id="SM00481">
    <property type="entry name" value="POLIIIAc"/>
    <property type="match status" value="1"/>
</dbReference>
<dbReference type="EC" id="2.7.7.7" evidence="2"/>
<evidence type="ECO:0000256" key="3">
    <source>
        <dbReference type="ARBA" id="ARBA00022679"/>
    </source>
</evidence>
<keyword evidence="4 10" id="KW-0548">Nucleotidyltransferase</keyword>
<feature type="domain" description="Polymerase/histidinol phosphatase N-terminal" evidence="9">
    <location>
        <begin position="3"/>
        <end position="70"/>
    </location>
</feature>
<feature type="compositionally biased region" description="Low complexity" evidence="8">
    <location>
        <begin position="931"/>
        <end position="950"/>
    </location>
</feature>
<reference evidence="10" key="1">
    <citation type="submission" date="2017-02" db="EMBL/GenBank/DDBJ databases">
        <authorList>
            <person name="Regsiter A."/>
            <person name="William W."/>
        </authorList>
    </citation>
    <scope>NUCLEOTIDE SEQUENCE</scope>
    <source>
        <strain evidence="10">Bib</strain>
    </source>
</reference>
<evidence type="ECO:0000313" key="10">
    <source>
        <dbReference type="EMBL" id="SLM14624.1"/>
    </source>
</evidence>
<dbReference type="Gene3D" id="1.10.150.870">
    <property type="match status" value="1"/>
</dbReference>
<gene>
    <name evidence="10" type="ORF">SPIROBIBN47_350006</name>
</gene>
<dbReference type="Pfam" id="PF02811">
    <property type="entry name" value="PHP"/>
    <property type="match status" value="1"/>
</dbReference>
<dbReference type="InterPro" id="IPR016195">
    <property type="entry name" value="Pol/histidinol_Pase-like"/>
</dbReference>
<comment type="catalytic activity">
    <reaction evidence="7">
        <text>DNA(n) + a 2'-deoxyribonucleoside 5'-triphosphate = DNA(n+1) + diphosphate</text>
        <dbReference type="Rhea" id="RHEA:22508"/>
        <dbReference type="Rhea" id="RHEA-COMP:17339"/>
        <dbReference type="Rhea" id="RHEA-COMP:17340"/>
        <dbReference type="ChEBI" id="CHEBI:33019"/>
        <dbReference type="ChEBI" id="CHEBI:61560"/>
        <dbReference type="ChEBI" id="CHEBI:173112"/>
        <dbReference type="EC" id="2.7.7.7"/>
    </reaction>
</comment>
<dbReference type="Pfam" id="PF07733">
    <property type="entry name" value="DNA_pol3_alpha"/>
    <property type="match status" value="1"/>
</dbReference>
<name>A0A3P3XLH9_9SPIR</name>
<organism evidence="10">
    <name type="scientific">uncultured spirochete</name>
    <dbReference type="NCBI Taxonomy" id="156406"/>
    <lineage>
        <taxon>Bacteria</taxon>
        <taxon>Pseudomonadati</taxon>
        <taxon>Spirochaetota</taxon>
        <taxon>Spirochaetia</taxon>
        <taxon>Spirochaetales</taxon>
        <taxon>environmental samples</taxon>
    </lineage>
</organism>
<dbReference type="InterPro" id="IPR004805">
    <property type="entry name" value="DnaE2/DnaE/PolC"/>
</dbReference>
<evidence type="ECO:0000259" key="9">
    <source>
        <dbReference type="SMART" id="SM00481"/>
    </source>
</evidence>
<dbReference type="InterPro" id="IPR040982">
    <property type="entry name" value="DNA_pol3_finger"/>
</dbReference>
<evidence type="ECO:0000256" key="5">
    <source>
        <dbReference type="ARBA" id="ARBA00022705"/>
    </source>
</evidence>
<dbReference type="NCBIfam" id="TIGR00594">
    <property type="entry name" value="polc"/>
    <property type="match status" value="1"/>
</dbReference>
<dbReference type="SUPFAM" id="SSF89550">
    <property type="entry name" value="PHP domain-like"/>
    <property type="match status" value="1"/>
</dbReference>
<dbReference type="GO" id="GO:0006260">
    <property type="term" value="P:DNA replication"/>
    <property type="evidence" value="ECO:0007669"/>
    <property type="project" value="UniProtKB-KW"/>
</dbReference>
<dbReference type="Gene3D" id="3.20.20.140">
    <property type="entry name" value="Metal-dependent hydrolases"/>
    <property type="match status" value="1"/>
</dbReference>
<evidence type="ECO:0000256" key="8">
    <source>
        <dbReference type="SAM" id="MobiDB-lite"/>
    </source>
</evidence>
<dbReference type="AlphaFoldDB" id="A0A3P3XLH9"/>
<keyword evidence="5" id="KW-0235">DNA replication</keyword>
<evidence type="ECO:0000256" key="1">
    <source>
        <dbReference type="ARBA" id="ARBA00004496"/>
    </source>
</evidence>
<dbReference type="InterPro" id="IPR003141">
    <property type="entry name" value="Pol/His_phosphatase_N"/>
</dbReference>
<dbReference type="GO" id="GO:0005737">
    <property type="term" value="C:cytoplasm"/>
    <property type="evidence" value="ECO:0007669"/>
    <property type="project" value="UniProtKB-SubCell"/>
</dbReference>
<dbReference type="Pfam" id="PF14579">
    <property type="entry name" value="HHH_6"/>
    <property type="match status" value="1"/>
</dbReference>
<dbReference type="GO" id="GO:0003887">
    <property type="term" value="F:DNA-directed DNA polymerase activity"/>
    <property type="evidence" value="ECO:0007669"/>
    <property type="project" value="UniProtKB-KW"/>
</dbReference>
<evidence type="ECO:0000256" key="2">
    <source>
        <dbReference type="ARBA" id="ARBA00012417"/>
    </source>
</evidence>
<dbReference type="InterPro" id="IPR029460">
    <property type="entry name" value="DNAPol_HHH"/>
</dbReference>
<dbReference type="InterPro" id="IPR004365">
    <property type="entry name" value="NA-bd_OB_tRNA"/>
</dbReference>